<dbReference type="RefSeq" id="WP_122368730.1">
    <property type="nucleotide sequence ID" value="NZ_VOHW01000007.1"/>
</dbReference>
<dbReference type="EMBL" id="VOHW01000007">
    <property type="protein sequence ID" value="TWV61098.1"/>
    <property type="molecule type" value="Genomic_DNA"/>
</dbReference>
<dbReference type="PANTHER" id="PTHR30244:SF34">
    <property type="entry name" value="DTDP-4-AMINO-4,6-DIDEOXYGALACTOSE TRANSAMINASE"/>
    <property type="match status" value="1"/>
</dbReference>
<dbReference type="Gene3D" id="3.90.1150.10">
    <property type="entry name" value="Aspartate Aminotransferase, domain 1"/>
    <property type="match status" value="1"/>
</dbReference>
<dbReference type="InterPro" id="IPR015421">
    <property type="entry name" value="PyrdxlP-dep_Trfase_major"/>
</dbReference>
<comment type="similarity">
    <text evidence="1 2">Belongs to the DegT/DnrJ/EryC1 family.</text>
</comment>
<dbReference type="GO" id="GO:0030170">
    <property type="term" value="F:pyridoxal phosphate binding"/>
    <property type="evidence" value="ECO:0007669"/>
    <property type="project" value="TreeGrafter"/>
</dbReference>
<reference evidence="3 4" key="1">
    <citation type="submission" date="2019-07" db="EMBL/GenBank/DDBJ databases">
        <title>Genome sequencing of Parabacteroides distasonis iSURF_7.</title>
        <authorList>
            <person name="Degefu H.N."/>
            <person name="Ruoff K.L."/>
            <person name="Price C.E."/>
            <person name="Valls R.A."/>
            <person name="O'Toole G.A."/>
        </authorList>
    </citation>
    <scope>NUCLEOTIDE SEQUENCE [LARGE SCALE GENOMIC DNA]</scope>
    <source>
        <strain evidence="3 4">CFPLTA003_1B</strain>
    </source>
</reference>
<evidence type="ECO:0000313" key="4">
    <source>
        <dbReference type="Proteomes" id="UP000315827"/>
    </source>
</evidence>
<evidence type="ECO:0000256" key="2">
    <source>
        <dbReference type="RuleBase" id="RU004508"/>
    </source>
</evidence>
<dbReference type="InterPro" id="IPR000653">
    <property type="entry name" value="DegT/StrS_aminotransferase"/>
</dbReference>
<comment type="caution">
    <text evidence="3">The sequence shown here is derived from an EMBL/GenBank/DDBJ whole genome shotgun (WGS) entry which is preliminary data.</text>
</comment>
<name>A0A5C6KH43_PARDI</name>
<dbReference type="PIRSF" id="PIRSF000390">
    <property type="entry name" value="PLP_StrS"/>
    <property type="match status" value="1"/>
</dbReference>
<organism evidence="3 4">
    <name type="scientific">Parabacteroides distasonis</name>
    <dbReference type="NCBI Taxonomy" id="823"/>
    <lineage>
        <taxon>Bacteria</taxon>
        <taxon>Pseudomonadati</taxon>
        <taxon>Bacteroidota</taxon>
        <taxon>Bacteroidia</taxon>
        <taxon>Bacteroidales</taxon>
        <taxon>Tannerellaceae</taxon>
        <taxon>Parabacteroides</taxon>
    </lineage>
</organism>
<dbReference type="PANTHER" id="PTHR30244">
    <property type="entry name" value="TRANSAMINASE"/>
    <property type="match status" value="1"/>
</dbReference>
<dbReference type="Gene3D" id="3.40.640.10">
    <property type="entry name" value="Type I PLP-dependent aspartate aminotransferase-like (Major domain)"/>
    <property type="match status" value="1"/>
</dbReference>
<evidence type="ECO:0000313" key="3">
    <source>
        <dbReference type="EMBL" id="TWV61098.1"/>
    </source>
</evidence>
<dbReference type="SUPFAM" id="SSF53383">
    <property type="entry name" value="PLP-dependent transferases"/>
    <property type="match status" value="1"/>
</dbReference>
<protein>
    <submittedName>
        <fullName evidence="3">Uncharacterized protein</fullName>
    </submittedName>
</protein>
<gene>
    <name evidence="3" type="ORF">FSA05_13080</name>
</gene>
<sequence>MRKIDNNYKYPCTRNINIDGFGTYLEKEIGEPRRNLRLFANEFGNLISAQGDNIADHLVLVNSGSSANLVAALTIAEKCKKANKPLTAVASAFTFPTTVSSLLLAGFKIKLIDVDKSGFNMSIDRLTAEKEIPSLVVVTHFLGFPADMEALKKYQSLTKCFILQDACETLDTYLGNKPLYKYGDIITWSFYHPHHLSSYGGGAIFSISGEDYSLLDSIAHWGRACKCHIDEKLCFVPSGPAHQFTYENISVNIEMSELNACFGRWQLKNWKEIENQRQRNYQTLYDIVSANTNLHVYPFHNARHDSPFVFPVFCKNKSVNDIYEFLKKKNIEIRTLMGGATCQQPAFTNKISYDNCSNAIYMSQHAFFVGCHHTLSDDDVKYIGNSLLCL</sequence>
<dbReference type="AlphaFoldDB" id="A0A5C6KH43"/>
<dbReference type="GO" id="GO:0008483">
    <property type="term" value="F:transaminase activity"/>
    <property type="evidence" value="ECO:0007669"/>
    <property type="project" value="TreeGrafter"/>
</dbReference>
<evidence type="ECO:0000256" key="1">
    <source>
        <dbReference type="ARBA" id="ARBA00037999"/>
    </source>
</evidence>
<dbReference type="InterPro" id="IPR015424">
    <property type="entry name" value="PyrdxlP-dep_Trfase"/>
</dbReference>
<keyword evidence="2" id="KW-0663">Pyridoxal phosphate</keyword>
<dbReference type="GO" id="GO:0000271">
    <property type="term" value="P:polysaccharide biosynthetic process"/>
    <property type="evidence" value="ECO:0007669"/>
    <property type="project" value="TreeGrafter"/>
</dbReference>
<proteinExistence type="inferred from homology"/>
<accession>A0A5C6KH43</accession>
<dbReference type="Proteomes" id="UP000315827">
    <property type="component" value="Unassembled WGS sequence"/>
</dbReference>
<dbReference type="InterPro" id="IPR015422">
    <property type="entry name" value="PyrdxlP-dep_Trfase_small"/>
</dbReference>
<dbReference type="Pfam" id="PF01041">
    <property type="entry name" value="DegT_DnrJ_EryC1"/>
    <property type="match status" value="1"/>
</dbReference>